<dbReference type="RefSeq" id="WP_069154698.1">
    <property type="nucleotide sequence ID" value="NZ_MCGH01000003.1"/>
</dbReference>
<gene>
    <name evidence="2" type="ORF">BEI61_05405</name>
</gene>
<dbReference type="AlphaFoldDB" id="A0A1E3A8R1"/>
<dbReference type="Proteomes" id="UP000094067">
    <property type="component" value="Unassembled WGS sequence"/>
</dbReference>
<organism evidence="2 3">
    <name type="scientific">Eisenbergiella tayi</name>
    <dbReference type="NCBI Taxonomy" id="1432052"/>
    <lineage>
        <taxon>Bacteria</taxon>
        <taxon>Bacillati</taxon>
        <taxon>Bacillota</taxon>
        <taxon>Clostridia</taxon>
        <taxon>Lachnospirales</taxon>
        <taxon>Lachnospiraceae</taxon>
        <taxon>Eisenbergiella</taxon>
    </lineage>
</organism>
<evidence type="ECO:0000313" key="3">
    <source>
        <dbReference type="Proteomes" id="UP000094067"/>
    </source>
</evidence>
<protein>
    <submittedName>
        <fullName evidence="2">Anti-sigma-28 factor, FlgM</fullName>
    </submittedName>
</protein>
<feature type="domain" description="Anti-sigma-28 factor FlgM C-terminal" evidence="1">
    <location>
        <begin position="39"/>
        <end position="96"/>
    </location>
</feature>
<reference evidence="2 3" key="1">
    <citation type="submission" date="2016-07" db="EMBL/GenBank/DDBJ databases">
        <title>Characterization of isolates of Eisenbergiella tayi derived from blood cultures, using whole genome sequencing.</title>
        <authorList>
            <person name="Burdz T."/>
            <person name="Wiebe D."/>
            <person name="Huynh C."/>
            <person name="Bernard K."/>
        </authorList>
    </citation>
    <scope>NUCLEOTIDE SEQUENCE [LARGE SCALE GENOMIC DNA]</scope>
    <source>
        <strain evidence="2 3">NML 110608</strain>
    </source>
</reference>
<dbReference type="SUPFAM" id="SSF101498">
    <property type="entry name" value="Anti-sigma factor FlgM"/>
    <property type="match status" value="1"/>
</dbReference>
<dbReference type="InterPro" id="IPR035890">
    <property type="entry name" value="Anti-sigma-28_factor_FlgM_sf"/>
</dbReference>
<evidence type="ECO:0000313" key="2">
    <source>
        <dbReference type="EMBL" id="ODM04596.1"/>
    </source>
</evidence>
<dbReference type="InterPro" id="IPR031316">
    <property type="entry name" value="FlgM_C"/>
</dbReference>
<dbReference type="Pfam" id="PF04316">
    <property type="entry name" value="FlgM"/>
    <property type="match status" value="1"/>
</dbReference>
<dbReference type="EMBL" id="MCGH01000003">
    <property type="protein sequence ID" value="ODM04596.1"/>
    <property type="molecule type" value="Genomic_DNA"/>
</dbReference>
<accession>A0A1E3A8R1</accession>
<evidence type="ECO:0000259" key="1">
    <source>
        <dbReference type="Pfam" id="PF04316"/>
    </source>
</evidence>
<proteinExistence type="predicted"/>
<sequence length="99" mass="10396">MEIKITGKYAIYQSAVSSGRKLEKNTAVPAGSAGGKGDEICISNDAVKKQEASVYSSAVSSSLKEPASEERIAQLKQQIGDGTYQISAELVAKKLMSGL</sequence>
<comment type="caution">
    <text evidence="2">The sequence shown here is derived from an EMBL/GenBank/DDBJ whole genome shotgun (WGS) entry which is preliminary data.</text>
</comment>
<name>A0A1E3A8R1_9FIRM</name>